<evidence type="ECO:0008006" key="3">
    <source>
        <dbReference type="Google" id="ProtNLM"/>
    </source>
</evidence>
<name>A0ABQ7GD34_DUNSA</name>
<proteinExistence type="predicted"/>
<dbReference type="Proteomes" id="UP000815325">
    <property type="component" value="Unassembled WGS sequence"/>
</dbReference>
<keyword evidence="2" id="KW-1185">Reference proteome</keyword>
<evidence type="ECO:0000313" key="2">
    <source>
        <dbReference type="Proteomes" id="UP000815325"/>
    </source>
</evidence>
<accession>A0ABQ7GD34</accession>
<organism evidence="1 2">
    <name type="scientific">Dunaliella salina</name>
    <name type="common">Green alga</name>
    <name type="synonym">Protococcus salinus</name>
    <dbReference type="NCBI Taxonomy" id="3046"/>
    <lineage>
        <taxon>Eukaryota</taxon>
        <taxon>Viridiplantae</taxon>
        <taxon>Chlorophyta</taxon>
        <taxon>core chlorophytes</taxon>
        <taxon>Chlorophyceae</taxon>
        <taxon>CS clade</taxon>
        <taxon>Chlamydomonadales</taxon>
        <taxon>Dunaliellaceae</taxon>
        <taxon>Dunaliella</taxon>
    </lineage>
</organism>
<reference evidence="1" key="1">
    <citation type="submission" date="2017-08" db="EMBL/GenBank/DDBJ databases">
        <authorList>
            <person name="Polle J.E."/>
            <person name="Barry K."/>
            <person name="Cushman J."/>
            <person name="Schmutz J."/>
            <person name="Tran D."/>
            <person name="Hathwaick L.T."/>
            <person name="Yim W.C."/>
            <person name="Jenkins J."/>
            <person name="Mckie-Krisberg Z.M."/>
            <person name="Prochnik S."/>
            <person name="Lindquist E."/>
            <person name="Dockter R.B."/>
            <person name="Adam C."/>
            <person name="Molina H."/>
            <person name="Bunkerborg J."/>
            <person name="Jin E."/>
            <person name="Buchheim M."/>
            <person name="Magnuson J."/>
        </authorList>
    </citation>
    <scope>NUCLEOTIDE SEQUENCE</scope>
    <source>
        <strain evidence="1">CCAP 19/18</strain>
    </source>
</reference>
<sequence length="168" mass="18823">MLTDACAWPWPLPMLVLGRIMREPARPSAQFPRLACRCNNLANTHTSMQCALPILEIGCGHCNMPCPCLCLAGVPWPRGLCLSSLNLPSHSCLGLLCCPFFSLLCHKVGRAVRSIQPVDAKRPHMLALRLLGEDHHVCQHRWNFYGVVRLRANGFRNIRVCKELARCD</sequence>
<comment type="caution">
    <text evidence="1">The sequence shown here is derived from an EMBL/GenBank/DDBJ whole genome shotgun (WGS) entry which is preliminary data.</text>
</comment>
<dbReference type="EMBL" id="MU069866">
    <property type="protein sequence ID" value="KAF5832520.1"/>
    <property type="molecule type" value="Genomic_DNA"/>
</dbReference>
<gene>
    <name evidence="1" type="ORF">DUNSADRAFT_11558</name>
</gene>
<evidence type="ECO:0000313" key="1">
    <source>
        <dbReference type="EMBL" id="KAF5832520.1"/>
    </source>
</evidence>
<protein>
    <recommendedName>
        <fullName evidence="3">Encoded protein</fullName>
    </recommendedName>
</protein>